<dbReference type="PANTHER" id="PTHR44051:SF2">
    <property type="entry name" value="HYPOTHETICAL GLUTATHIONE S-TRANSFERASE LIKE PROTEIN"/>
    <property type="match status" value="1"/>
</dbReference>
<dbReference type="PROSITE" id="PS50404">
    <property type="entry name" value="GST_NTER"/>
    <property type="match status" value="1"/>
</dbReference>
<dbReference type="RefSeq" id="WP_092281154.1">
    <property type="nucleotide sequence ID" value="NZ_CP196739.1"/>
</dbReference>
<dbReference type="SFLD" id="SFLDG00358">
    <property type="entry name" value="Main_(cytGST)"/>
    <property type="match status" value="1"/>
</dbReference>
<dbReference type="Proteomes" id="UP000198481">
    <property type="component" value="Chromosome I"/>
</dbReference>
<protein>
    <submittedName>
        <fullName evidence="5">Glutathione S-transferase</fullName>
    </submittedName>
</protein>
<accession>A0A1H2BVI6</accession>
<evidence type="ECO:0000259" key="3">
    <source>
        <dbReference type="PROSITE" id="PS50405"/>
    </source>
</evidence>
<dbReference type="InterPro" id="IPR010987">
    <property type="entry name" value="Glutathione-S-Trfase_C-like"/>
</dbReference>
<dbReference type="AlphaFoldDB" id="A0A1H2BVI6"/>
<feature type="domain" description="GST N-terminal" evidence="2">
    <location>
        <begin position="4"/>
        <end position="85"/>
    </location>
</feature>
<name>A0A1H2BVI6_9PSED</name>
<dbReference type="SUPFAM" id="SSF52833">
    <property type="entry name" value="Thioredoxin-like"/>
    <property type="match status" value="1"/>
</dbReference>
<dbReference type="SFLD" id="SFLDG01151">
    <property type="entry name" value="Main.2:_Nu-like"/>
    <property type="match status" value="1"/>
</dbReference>
<evidence type="ECO:0000259" key="2">
    <source>
        <dbReference type="PROSITE" id="PS50404"/>
    </source>
</evidence>
<dbReference type="Pfam" id="PF00043">
    <property type="entry name" value="GST_C"/>
    <property type="match status" value="1"/>
</dbReference>
<organism evidence="5 6">
    <name type="scientific">Pseudomonas prosekii</name>
    <dbReference type="NCBI Taxonomy" id="1148509"/>
    <lineage>
        <taxon>Bacteria</taxon>
        <taxon>Pseudomonadati</taxon>
        <taxon>Pseudomonadota</taxon>
        <taxon>Gammaproteobacteria</taxon>
        <taxon>Pseudomonadales</taxon>
        <taxon>Pseudomonadaceae</taxon>
        <taxon>Pseudomonas</taxon>
    </lineage>
</organism>
<dbReference type="GO" id="GO:0016740">
    <property type="term" value="F:transferase activity"/>
    <property type="evidence" value="ECO:0007669"/>
    <property type="project" value="UniProtKB-KW"/>
</dbReference>
<dbReference type="CDD" id="cd03056">
    <property type="entry name" value="GST_N_4"/>
    <property type="match status" value="1"/>
</dbReference>
<dbReference type="EMBL" id="LT629762">
    <property type="protein sequence ID" value="SDT61939.1"/>
    <property type="molecule type" value="Genomic_DNA"/>
</dbReference>
<gene>
    <name evidence="4" type="ORF">C9I49_06370</name>
    <name evidence="5" type="ORF">SAMN05216222_5502</name>
</gene>
<keyword evidence="5" id="KW-0808">Transferase</keyword>
<evidence type="ECO:0000313" key="6">
    <source>
        <dbReference type="Proteomes" id="UP000198481"/>
    </source>
</evidence>
<dbReference type="PROSITE" id="PS50405">
    <property type="entry name" value="GST_CTER"/>
    <property type="match status" value="1"/>
</dbReference>
<dbReference type="InterPro" id="IPR036249">
    <property type="entry name" value="Thioredoxin-like_sf"/>
</dbReference>
<dbReference type="STRING" id="1148509.SAMN05216222_5502"/>
<dbReference type="InterPro" id="IPR040079">
    <property type="entry name" value="Glutathione_S-Trfase"/>
</dbReference>
<dbReference type="OrthoDB" id="9797500at2"/>
<evidence type="ECO:0000313" key="7">
    <source>
        <dbReference type="Proteomes" id="UP000245056"/>
    </source>
</evidence>
<dbReference type="Gene3D" id="1.20.1050.10">
    <property type="match status" value="1"/>
</dbReference>
<comment type="similarity">
    <text evidence="1">Belongs to the GST superfamily.</text>
</comment>
<evidence type="ECO:0000313" key="4">
    <source>
        <dbReference type="EMBL" id="PWE46886.1"/>
    </source>
</evidence>
<sequence length="209" mass="22554">MSQQPIKLYRHPLSGHAHRVELMLSLLGQPTELIFVDLMKGAHKTPEFLALNSFGQVPVIDDNGTVLADSNAILVYLAAKYGNGEWLPTDPLAQAKVQRWLSVAAGQINSGPATARLITVFGAGYNAEDAISKSHTLLTVMEQELGKSKFLAGDKPTVADVAAYTYVSHAPEGNVALTDYPNVRAWLSSIEALPNFVGMQRTAKGLQQV</sequence>
<dbReference type="SFLD" id="SFLDS00019">
    <property type="entry name" value="Glutathione_Transferase_(cytos"/>
    <property type="match status" value="1"/>
</dbReference>
<dbReference type="SUPFAM" id="SSF47616">
    <property type="entry name" value="GST C-terminal domain-like"/>
    <property type="match status" value="1"/>
</dbReference>
<dbReference type="PANTHER" id="PTHR44051">
    <property type="entry name" value="GLUTATHIONE S-TRANSFERASE-RELATED"/>
    <property type="match status" value="1"/>
</dbReference>
<proteinExistence type="inferred from homology"/>
<dbReference type="InterPro" id="IPR036282">
    <property type="entry name" value="Glutathione-S-Trfase_C_sf"/>
</dbReference>
<reference evidence="4 7" key="2">
    <citation type="submission" date="2018-05" db="EMBL/GenBank/DDBJ databases">
        <title>Genome sequences of two Antarctic strains of Pseudomonas prosekii: insights into adaptation to extreme conditions.</title>
        <authorList>
            <person name="Snopkova K."/>
            <person name="Dufkova K."/>
            <person name="Cejkova D."/>
            <person name="Sedlacek I."/>
            <person name="Smajs D."/>
        </authorList>
    </citation>
    <scope>NUCLEOTIDE SEQUENCE [LARGE SCALE GENOMIC DNA]</scope>
    <source>
        <strain evidence="4 7">P2673</strain>
    </source>
</reference>
<dbReference type="EMBL" id="QFAW01000006">
    <property type="protein sequence ID" value="PWE46886.1"/>
    <property type="molecule type" value="Genomic_DNA"/>
</dbReference>
<feature type="domain" description="GST C-terminal" evidence="3">
    <location>
        <begin position="90"/>
        <end position="209"/>
    </location>
</feature>
<evidence type="ECO:0000313" key="5">
    <source>
        <dbReference type="EMBL" id="SDT61939.1"/>
    </source>
</evidence>
<evidence type="ECO:0000256" key="1">
    <source>
        <dbReference type="RuleBase" id="RU003494"/>
    </source>
</evidence>
<dbReference type="InterPro" id="IPR004046">
    <property type="entry name" value="GST_C"/>
</dbReference>
<dbReference type="Gene3D" id="3.40.30.10">
    <property type="entry name" value="Glutaredoxin"/>
    <property type="match status" value="1"/>
</dbReference>
<reference evidence="5 6" key="1">
    <citation type="submission" date="2016-10" db="EMBL/GenBank/DDBJ databases">
        <authorList>
            <person name="de Groot N.N."/>
        </authorList>
    </citation>
    <scope>NUCLEOTIDE SEQUENCE [LARGE SCALE GENOMIC DNA]</scope>
    <source>
        <strain evidence="5 6">LMG 26867</strain>
    </source>
</reference>
<dbReference type="CDD" id="cd03206">
    <property type="entry name" value="GST_C_7"/>
    <property type="match status" value="1"/>
</dbReference>
<dbReference type="Proteomes" id="UP000245056">
    <property type="component" value="Unassembled WGS sequence"/>
</dbReference>
<dbReference type="Pfam" id="PF02798">
    <property type="entry name" value="GST_N"/>
    <property type="match status" value="1"/>
</dbReference>
<dbReference type="InterPro" id="IPR004045">
    <property type="entry name" value="Glutathione_S-Trfase_N"/>
</dbReference>